<dbReference type="InterPro" id="IPR042098">
    <property type="entry name" value="TauD-like_sf"/>
</dbReference>
<feature type="domain" description="TauD/TfdA-like" evidence="2">
    <location>
        <begin position="44"/>
        <end position="346"/>
    </location>
</feature>
<evidence type="ECO:0000256" key="1">
    <source>
        <dbReference type="ARBA" id="ARBA00023002"/>
    </source>
</evidence>
<evidence type="ECO:0000313" key="3">
    <source>
        <dbReference type="EMBL" id="EGV65459.1"/>
    </source>
</evidence>
<dbReference type="GeneID" id="18250219"/>
<keyword evidence="4" id="KW-1185">Reference proteome</keyword>
<reference evidence="3 4" key="1">
    <citation type="journal article" date="2011" name="Proc. Natl. Acad. Sci. U.S.A.">
        <title>Comparative genomics of xylose-fermenting fungi for enhanced biofuel production.</title>
        <authorList>
            <person name="Wohlbach D.J."/>
            <person name="Kuo A."/>
            <person name="Sato T.K."/>
            <person name="Potts K.M."/>
            <person name="Salamov A.A."/>
            <person name="LaButti K.M."/>
            <person name="Sun H."/>
            <person name="Clum A."/>
            <person name="Pangilinan J.L."/>
            <person name="Lindquist E.A."/>
            <person name="Lucas S."/>
            <person name="Lapidus A."/>
            <person name="Jin M."/>
            <person name="Gunawan C."/>
            <person name="Balan V."/>
            <person name="Dale B.E."/>
            <person name="Jeffries T.W."/>
            <person name="Zinkel R."/>
            <person name="Barry K.W."/>
            <person name="Grigoriev I.V."/>
            <person name="Gasch A.P."/>
        </authorList>
    </citation>
    <scope>NUCLEOTIDE SEQUENCE [LARGE SCALE GENOMIC DNA]</scope>
    <source>
        <strain evidence="4">ATCC 10573 / BCRC 21748 / CBS 615 / JCM 9827 / NBRC 10315 / NRRL Y-1498 / VKM Y-70</strain>
    </source>
</reference>
<dbReference type="PANTHER" id="PTHR10696:SF21">
    <property type="entry name" value="TAUD_TFDA-LIKE DOMAIN-CONTAINING PROTEIN"/>
    <property type="match status" value="1"/>
</dbReference>
<dbReference type="Gene3D" id="3.60.130.10">
    <property type="entry name" value="Clavaminate synthase-like"/>
    <property type="match status" value="1"/>
</dbReference>
<dbReference type="eggNOG" id="ENOG502QRUR">
    <property type="taxonomic scope" value="Eukaryota"/>
</dbReference>
<evidence type="ECO:0000313" key="4">
    <source>
        <dbReference type="Proteomes" id="UP000000707"/>
    </source>
</evidence>
<dbReference type="Pfam" id="PF02668">
    <property type="entry name" value="TauD"/>
    <property type="match status" value="1"/>
</dbReference>
<proteinExistence type="predicted"/>
<dbReference type="OrthoDB" id="408743at2759"/>
<organism evidence="4">
    <name type="scientific">Candida tenuis (strain ATCC 10573 / BCRC 21748 / CBS 615 / JCM 9827 / NBRC 10315 / NRRL Y-1498 / VKM Y-70)</name>
    <name type="common">Yeast</name>
    <name type="synonym">Yamadazyma tenuis</name>
    <dbReference type="NCBI Taxonomy" id="590646"/>
    <lineage>
        <taxon>Eukaryota</taxon>
        <taxon>Fungi</taxon>
        <taxon>Dikarya</taxon>
        <taxon>Ascomycota</taxon>
        <taxon>Saccharomycotina</taxon>
        <taxon>Pichiomycetes</taxon>
        <taxon>Debaryomycetaceae</taxon>
        <taxon>Yamadazyma</taxon>
    </lineage>
</organism>
<evidence type="ECO:0000259" key="2">
    <source>
        <dbReference type="Pfam" id="PF02668"/>
    </source>
</evidence>
<gene>
    <name evidence="3" type="ORF">CANTEDRAFT_92685</name>
</gene>
<dbReference type="InterPro" id="IPR003819">
    <property type="entry name" value="TauD/TfdA-like"/>
</dbReference>
<name>G3B0R7_CANTC</name>
<dbReference type="STRING" id="590646.G3B0R7"/>
<dbReference type="InterPro" id="IPR050411">
    <property type="entry name" value="AlphaKG_dependent_hydroxylases"/>
</dbReference>
<dbReference type="EMBL" id="GL996514">
    <property type="protein sequence ID" value="EGV65459.1"/>
    <property type="molecule type" value="Genomic_DNA"/>
</dbReference>
<dbReference type="GO" id="GO:0016491">
    <property type="term" value="F:oxidoreductase activity"/>
    <property type="evidence" value="ECO:0007669"/>
    <property type="project" value="UniProtKB-KW"/>
</dbReference>
<dbReference type="HOGENOM" id="CLU_044153_2_0_1"/>
<dbReference type="Proteomes" id="UP000000707">
    <property type="component" value="Unassembled WGS sequence"/>
</dbReference>
<keyword evidence="1" id="KW-0560">Oxidoreductase</keyword>
<dbReference type="RefSeq" id="XP_006685145.1">
    <property type="nucleotide sequence ID" value="XM_006685082.1"/>
</dbReference>
<dbReference type="AlphaFoldDB" id="G3B0R7"/>
<accession>G3B0R7</accession>
<protein>
    <submittedName>
        <fullName evidence="3">Clavaminate synthase-like protein</fullName>
    </submittedName>
</protein>
<dbReference type="SUPFAM" id="SSF51197">
    <property type="entry name" value="Clavaminate synthase-like"/>
    <property type="match status" value="1"/>
</dbReference>
<dbReference type="KEGG" id="cten:18250219"/>
<sequence length="363" mass="40934">MPELVKINLPNTHIVNGNEFPVAFDLQAADTFKENSDKVAAFLSKTAKSQFFNNALAKHGAVVIRNTGTIDPDTIGKYIAAIGTGSGDEFFEQHGSTAQRTEITNYLSTANEGPSSTYIHQHNEFSRFTKYPTRLFFVCTKMGKETKGGETPIVHGAEFFNKLQENVPDLVDSLSKRGLLYEQTWNFTSQTKTSWWDYFCFGREITKEDTLEVRKQKAAISVAANVSKDFSWGDDNSLEVYQHTDPIRVHTDPTTGKKNPTVFCSIATYYHTSKDANANTPTKPLMYDDNHEIIDEKLLEKAFQIAFDVSYEHQWQEGDIAIVDNYQVSHGRCPWSDGPRTILVSMWDTPGKPEYPAWKPSAL</sequence>
<dbReference type="PANTHER" id="PTHR10696">
    <property type="entry name" value="GAMMA-BUTYROBETAINE HYDROXYLASE-RELATED"/>
    <property type="match status" value="1"/>
</dbReference>